<evidence type="ECO:0000313" key="2">
    <source>
        <dbReference type="EMBL" id="MCI05567.1"/>
    </source>
</evidence>
<evidence type="ECO:0000256" key="1">
    <source>
        <dbReference type="SAM" id="MobiDB-lite"/>
    </source>
</evidence>
<comment type="caution">
    <text evidence="2">The sequence shown here is derived from an EMBL/GenBank/DDBJ whole genome shotgun (WGS) entry which is preliminary data.</text>
</comment>
<keyword evidence="3" id="KW-1185">Reference proteome</keyword>
<feature type="region of interest" description="Disordered" evidence="1">
    <location>
        <begin position="1"/>
        <end position="32"/>
    </location>
</feature>
<evidence type="ECO:0000313" key="3">
    <source>
        <dbReference type="Proteomes" id="UP000265520"/>
    </source>
</evidence>
<protein>
    <submittedName>
        <fullName evidence="2">Uncharacterized protein</fullName>
    </submittedName>
</protein>
<feature type="non-terminal residue" evidence="2">
    <location>
        <position position="59"/>
    </location>
</feature>
<reference evidence="2 3" key="1">
    <citation type="journal article" date="2018" name="Front. Plant Sci.">
        <title>Red Clover (Trifolium pratense) and Zigzag Clover (T. medium) - A Picture of Genomic Similarities and Differences.</title>
        <authorList>
            <person name="Dluhosova J."/>
            <person name="Istvanek J."/>
            <person name="Nedelnik J."/>
            <person name="Repkova J."/>
        </authorList>
    </citation>
    <scope>NUCLEOTIDE SEQUENCE [LARGE SCALE GENOMIC DNA]</scope>
    <source>
        <strain evidence="3">cv. 10/8</strain>
        <tissue evidence="2">Leaf</tissue>
    </source>
</reference>
<dbReference type="EMBL" id="LXQA010059066">
    <property type="protein sequence ID" value="MCI05567.1"/>
    <property type="molecule type" value="Genomic_DNA"/>
</dbReference>
<proteinExistence type="predicted"/>
<dbReference type="AlphaFoldDB" id="A0A392P0N8"/>
<sequence length="59" mass="6460">MASSSKKTQVPLAGNFEKPIKDSSEFAPDPTTVDKEKRLKTCMLSLVDCSLASGPVYRR</sequence>
<organism evidence="2 3">
    <name type="scientific">Trifolium medium</name>
    <dbReference type="NCBI Taxonomy" id="97028"/>
    <lineage>
        <taxon>Eukaryota</taxon>
        <taxon>Viridiplantae</taxon>
        <taxon>Streptophyta</taxon>
        <taxon>Embryophyta</taxon>
        <taxon>Tracheophyta</taxon>
        <taxon>Spermatophyta</taxon>
        <taxon>Magnoliopsida</taxon>
        <taxon>eudicotyledons</taxon>
        <taxon>Gunneridae</taxon>
        <taxon>Pentapetalae</taxon>
        <taxon>rosids</taxon>
        <taxon>fabids</taxon>
        <taxon>Fabales</taxon>
        <taxon>Fabaceae</taxon>
        <taxon>Papilionoideae</taxon>
        <taxon>50 kb inversion clade</taxon>
        <taxon>NPAAA clade</taxon>
        <taxon>Hologalegina</taxon>
        <taxon>IRL clade</taxon>
        <taxon>Trifolieae</taxon>
        <taxon>Trifolium</taxon>
    </lineage>
</organism>
<dbReference type="Proteomes" id="UP000265520">
    <property type="component" value="Unassembled WGS sequence"/>
</dbReference>
<name>A0A392P0N8_9FABA</name>
<accession>A0A392P0N8</accession>